<reference evidence="1" key="1">
    <citation type="submission" date="2017-07" db="EMBL/GenBank/DDBJ databases">
        <title>Taro Niue Genome Assembly and Annotation.</title>
        <authorList>
            <person name="Atibalentja N."/>
            <person name="Keating K."/>
            <person name="Fields C.J."/>
        </authorList>
    </citation>
    <scope>NUCLEOTIDE SEQUENCE</scope>
    <source>
        <strain evidence="1">Niue_2</strain>
        <tissue evidence="1">Leaf</tissue>
    </source>
</reference>
<organism evidence="1 2">
    <name type="scientific">Colocasia esculenta</name>
    <name type="common">Wild taro</name>
    <name type="synonym">Arum esculentum</name>
    <dbReference type="NCBI Taxonomy" id="4460"/>
    <lineage>
        <taxon>Eukaryota</taxon>
        <taxon>Viridiplantae</taxon>
        <taxon>Streptophyta</taxon>
        <taxon>Embryophyta</taxon>
        <taxon>Tracheophyta</taxon>
        <taxon>Spermatophyta</taxon>
        <taxon>Magnoliopsida</taxon>
        <taxon>Liliopsida</taxon>
        <taxon>Araceae</taxon>
        <taxon>Aroideae</taxon>
        <taxon>Colocasieae</taxon>
        <taxon>Colocasia</taxon>
    </lineage>
</organism>
<accession>A0A843UN42</accession>
<sequence length="66" mass="7397">MQSAEQKAAWTMQCCTSFISIHMKKWARKWWACNLFSGPAKDGSWHAKPPAAAGGLLWNPDGSRDF</sequence>
<dbReference type="Proteomes" id="UP000652761">
    <property type="component" value="Unassembled WGS sequence"/>
</dbReference>
<protein>
    <submittedName>
        <fullName evidence="1">Uncharacterized protein</fullName>
    </submittedName>
</protein>
<name>A0A843UN42_COLES</name>
<keyword evidence="2" id="KW-1185">Reference proteome</keyword>
<dbReference type="EMBL" id="NMUH01000628">
    <property type="protein sequence ID" value="MQL82383.1"/>
    <property type="molecule type" value="Genomic_DNA"/>
</dbReference>
<evidence type="ECO:0000313" key="1">
    <source>
        <dbReference type="EMBL" id="MQL82383.1"/>
    </source>
</evidence>
<gene>
    <name evidence="1" type="ORF">Taro_014839</name>
</gene>
<comment type="caution">
    <text evidence="1">The sequence shown here is derived from an EMBL/GenBank/DDBJ whole genome shotgun (WGS) entry which is preliminary data.</text>
</comment>
<proteinExistence type="predicted"/>
<dbReference type="AlphaFoldDB" id="A0A843UN42"/>
<evidence type="ECO:0000313" key="2">
    <source>
        <dbReference type="Proteomes" id="UP000652761"/>
    </source>
</evidence>